<evidence type="ECO:0000313" key="3">
    <source>
        <dbReference type="Proteomes" id="UP000595001"/>
    </source>
</evidence>
<evidence type="ECO:0000259" key="1">
    <source>
        <dbReference type="SMART" id="SM00359"/>
    </source>
</evidence>
<dbReference type="PIRSF" id="PIRSF005067">
    <property type="entry name" value="Tma_RNA-bind_prd"/>
    <property type="match status" value="1"/>
</dbReference>
<reference evidence="2 3" key="1">
    <citation type="submission" date="2020-12" db="EMBL/GenBank/DDBJ databases">
        <title>Halosimplex halophilum sp. nov. and Halosimplex salinum sp. nov., two new members of the genus Halosimplex.</title>
        <authorList>
            <person name="Cui H.L."/>
        </authorList>
    </citation>
    <scope>NUCLEOTIDE SEQUENCE [LARGE SCALE GENOMIC DNA]</scope>
    <source>
        <strain evidence="2 3">YGH94</strain>
    </source>
</reference>
<sequence length="164" mass="17400">MDVKSRHHLRADAIADIEDAVAATLGVEIDADSYEKVEFEDSDWNVVLVDGDPLVLYVRDAAGEDEPFLTVQGANAFPPQRNVVTVDAGAVSFVSDGADVMRPGIVEADDSIESGDLVAIAEESHGKFLAVGRAKTDGSDMVGDSGKVVESIHHVGDDLFEFAV</sequence>
<proteinExistence type="predicted"/>
<dbReference type="Gene3D" id="2.30.130.10">
    <property type="entry name" value="PUA domain"/>
    <property type="match status" value="1"/>
</dbReference>
<dbReference type="EMBL" id="CP065856">
    <property type="protein sequence ID" value="QPV61713.1"/>
    <property type="molecule type" value="Genomic_DNA"/>
</dbReference>
<dbReference type="Proteomes" id="UP000595001">
    <property type="component" value="Chromosome"/>
</dbReference>
<organism evidence="2 3">
    <name type="scientific">Halosimplex litoreum</name>
    <dbReference type="NCBI Taxonomy" id="1198301"/>
    <lineage>
        <taxon>Archaea</taxon>
        <taxon>Methanobacteriati</taxon>
        <taxon>Methanobacteriota</taxon>
        <taxon>Stenosarchaea group</taxon>
        <taxon>Halobacteria</taxon>
        <taxon>Halobacteriales</taxon>
        <taxon>Haloarculaceae</taxon>
        <taxon>Halosimplex</taxon>
    </lineage>
</organism>
<protein>
    <submittedName>
        <fullName evidence="2">RNA-binding protein</fullName>
    </submittedName>
</protein>
<dbReference type="KEGG" id="hlt:I7X12_13240"/>
<feature type="domain" description="PUA" evidence="1">
    <location>
        <begin position="82"/>
        <end position="156"/>
    </location>
</feature>
<accession>A0A7T3FW22</accession>
<dbReference type="GO" id="GO:0003723">
    <property type="term" value="F:RNA binding"/>
    <property type="evidence" value="ECO:0007669"/>
    <property type="project" value="InterPro"/>
</dbReference>
<dbReference type="NCBIfam" id="TIGR03684">
    <property type="entry name" value="arCOG00985"/>
    <property type="match status" value="1"/>
</dbReference>
<dbReference type="PANTHER" id="PTHR22798">
    <property type="entry name" value="MCT-1 PROTEIN"/>
    <property type="match status" value="1"/>
</dbReference>
<dbReference type="GeneID" id="60589475"/>
<dbReference type="SUPFAM" id="SSF88697">
    <property type="entry name" value="PUA domain-like"/>
    <property type="match status" value="1"/>
</dbReference>
<name>A0A7T3FW22_9EURY</name>
<dbReference type="GO" id="GO:0001731">
    <property type="term" value="P:formation of translation preinitiation complex"/>
    <property type="evidence" value="ECO:0007669"/>
    <property type="project" value="TreeGrafter"/>
</dbReference>
<gene>
    <name evidence="2" type="ORF">I7X12_13240</name>
</gene>
<dbReference type="NCBIfam" id="NF011154">
    <property type="entry name" value="PRK14560.1-6"/>
    <property type="match status" value="1"/>
</dbReference>
<dbReference type="Gene3D" id="3.10.450.120">
    <property type="entry name" value="Pre-PUA domain, domain 1"/>
    <property type="match status" value="1"/>
</dbReference>
<dbReference type="CDD" id="cd21154">
    <property type="entry name" value="PUA_MJ1432-like"/>
    <property type="match status" value="1"/>
</dbReference>
<dbReference type="OrthoDB" id="27972at2157"/>
<keyword evidence="3" id="KW-1185">Reference proteome</keyword>
<dbReference type="InterPro" id="IPR004521">
    <property type="entry name" value="Uncharacterised_CHP00451"/>
</dbReference>
<dbReference type="PROSITE" id="PS50890">
    <property type="entry name" value="PUA"/>
    <property type="match status" value="1"/>
</dbReference>
<dbReference type="InterPro" id="IPR002478">
    <property type="entry name" value="PUA"/>
</dbReference>
<dbReference type="InterPro" id="IPR016437">
    <property type="entry name" value="MCT-1/Tma20"/>
</dbReference>
<dbReference type="SMART" id="SM00359">
    <property type="entry name" value="PUA"/>
    <property type="match status" value="1"/>
</dbReference>
<dbReference type="InterPro" id="IPR036974">
    <property type="entry name" value="PUA_sf"/>
</dbReference>
<dbReference type="AlphaFoldDB" id="A0A7T3FW22"/>
<dbReference type="RefSeq" id="WP_198060538.1">
    <property type="nucleotide sequence ID" value="NZ_CP065856.1"/>
</dbReference>
<dbReference type="InterPro" id="IPR022430">
    <property type="entry name" value="CHP03684"/>
</dbReference>
<evidence type="ECO:0000313" key="2">
    <source>
        <dbReference type="EMBL" id="QPV61713.1"/>
    </source>
</evidence>
<dbReference type="InterPro" id="IPR015947">
    <property type="entry name" value="PUA-like_sf"/>
</dbReference>
<dbReference type="Pfam" id="PF01472">
    <property type="entry name" value="PUA"/>
    <property type="match status" value="1"/>
</dbReference>
<dbReference type="NCBIfam" id="TIGR00451">
    <property type="entry name" value="unchar_dom_2"/>
    <property type="match status" value="1"/>
</dbReference>
<dbReference type="PANTHER" id="PTHR22798:SF0">
    <property type="entry name" value="MALIGNANT T-CELL-AMPLIFIED SEQUENCE 1"/>
    <property type="match status" value="1"/>
</dbReference>